<dbReference type="PANTHER" id="PTHR46082:SF6">
    <property type="entry name" value="AAA+ ATPASE DOMAIN-CONTAINING PROTEIN-RELATED"/>
    <property type="match status" value="1"/>
</dbReference>
<comment type="caution">
    <text evidence="5">The sequence shown here is derived from an EMBL/GenBank/DDBJ whole genome shotgun (WGS) entry which is preliminary data.</text>
</comment>
<dbReference type="GO" id="GO:0003824">
    <property type="term" value="F:catalytic activity"/>
    <property type="evidence" value="ECO:0007669"/>
    <property type="project" value="InterPro"/>
</dbReference>
<evidence type="ECO:0000259" key="4">
    <source>
        <dbReference type="Pfam" id="PF24883"/>
    </source>
</evidence>
<dbReference type="Gene3D" id="3.40.50.1580">
    <property type="entry name" value="Nucleoside phosphorylase domain"/>
    <property type="match status" value="1"/>
</dbReference>
<feature type="domain" description="Nucleoside phosphorylase" evidence="3">
    <location>
        <begin position="14"/>
        <end position="130"/>
    </location>
</feature>
<reference evidence="5 6" key="1">
    <citation type="journal article" date="2019" name="Microbiol. Resour. Announc.">
        <title>High-quality draft genome sequence of Fusarium oxysporum f. sp. cubense strain 160527, a causal agent of Panama disease.</title>
        <authorList>
            <person name="Asai S."/>
            <person name="Ayukawa Y."/>
            <person name="Gan P."/>
            <person name="Masuda S."/>
            <person name="Komatsu K."/>
            <person name="Shirasu K."/>
            <person name="Arie T."/>
        </authorList>
    </citation>
    <scope>NUCLEOTIDE SEQUENCE [LARGE SCALE GENOMIC DNA]</scope>
    <source>
        <strain evidence="5 6">160527</strain>
    </source>
</reference>
<evidence type="ECO:0000313" key="6">
    <source>
        <dbReference type="Proteomes" id="UP000320707"/>
    </source>
</evidence>
<gene>
    <name evidence="5" type="primary">mtnN-0</name>
    <name evidence="5" type="ORF">Focb16_v015457</name>
</gene>
<dbReference type="SUPFAM" id="SSF53167">
    <property type="entry name" value="Purine and uridine phosphorylases"/>
    <property type="match status" value="1"/>
</dbReference>
<evidence type="ECO:0000256" key="1">
    <source>
        <dbReference type="ARBA" id="ARBA00022737"/>
    </source>
</evidence>
<evidence type="ECO:0000256" key="2">
    <source>
        <dbReference type="SAM" id="MobiDB-lite"/>
    </source>
</evidence>
<feature type="region of interest" description="Disordered" evidence="2">
    <location>
        <begin position="494"/>
        <end position="542"/>
    </location>
</feature>
<dbReference type="GO" id="GO:0009116">
    <property type="term" value="P:nucleoside metabolic process"/>
    <property type="evidence" value="ECO:0007669"/>
    <property type="project" value="InterPro"/>
</dbReference>
<feature type="compositionally biased region" description="Polar residues" evidence="2">
    <location>
        <begin position="513"/>
        <end position="534"/>
    </location>
</feature>
<name>A0A559KYV6_FUSOC</name>
<proteinExistence type="predicted"/>
<dbReference type="InterPro" id="IPR053137">
    <property type="entry name" value="NLR-like"/>
</dbReference>
<accession>A0A559KYV6</accession>
<dbReference type="InterPro" id="IPR027417">
    <property type="entry name" value="P-loop_NTPase"/>
</dbReference>
<protein>
    <submittedName>
        <fullName evidence="5">5'-methylthioadenosine/S-adenosylhomocysteine nucleosidase</fullName>
    </submittedName>
</protein>
<dbReference type="Gene3D" id="3.40.50.300">
    <property type="entry name" value="P-loop containing nucleotide triphosphate hydrolases"/>
    <property type="match status" value="1"/>
</dbReference>
<evidence type="ECO:0000259" key="3">
    <source>
        <dbReference type="Pfam" id="PF01048"/>
    </source>
</evidence>
<dbReference type="EMBL" id="SRMI01000008">
    <property type="protein sequence ID" value="TVY65369.1"/>
    <property type="molecule type" value="Genomic_DNA"/>
</dbReference>
<dbReference type="AlphaFoldDB" id="A0A559KYV6"/>
<dbReference type="Pfam" id="PF01048">
    <property type="entry name" value="PNP_UDP_1"/>
    <property type="match status" value="1"/>
</dbReference>
<feature type="domain" description="Nephrocystin 3-like N-terminal" evidence="4">
    <location>
        <begin position="721"/>
        <end position="897"/>
    </location>
</feature>
<dbReference type="Proteomes" id="UP000320707">
    <property type="component" value="Unassembled WGS sequence"/>
</dbReference>
<dbReference type="InterPro" id="IPR035994">
    <property type="entry name" value="Nucleoside_phosphorylase_sf"/>
</dbReference>
<dbReference type="PANTHER" id="PTHR46082">
    <property type="entry name" value="ATP/GTP-BINDING PROTEIN-RELATED"/>
    <property type="match status" value="1"/>
</dbReference>
<dbReference type="Pfam" id="PF24883">
    <property type="entry name" value="NPHP3_N"/>
    <property type="match status" value="1"/>
</dbReference>
<organism evidence="5 6">
    <name type="scientific">Fusarium oxysporum f. sp. cubense</name>
    <dbReference type="NCBI Taxonomy" id="61366"/>
    <lineage>
        <taxon>Eukaryota</taxon>
        <taxon>Fungi</taxon>
        <taxon>Dikarya</taxon>
        <taxon>Ascomycota</taxon>
        <taxon>Pezizomycotina</taxon>
        <taxon>Sordariomycetes</taxon>
        <taxon>Hypocreomycetidae</taxon>
        <taxon>Hypocreales</taxon>
        <taxon>Nectriaceae</taxon>
        <taxon>Fusarium</taxon>
        <taxon>Fusarium oxysporum species complex</taxon>
    </lineage>
</organism>
<sequence>MASSRPRSREEFEVAVICALPLEYDAVILLVDEFWDENGDIYGRARGDNNTYTTGRIGHHNVVIALLPGMGKVHAAYTVAGLRSSYTNIRLALVTGICGGVPVVGNTKEMLLGDVVISDRVVQYDFGRLYPHGFTTKTTTQDSFGRSSADIRGLLAVLQTEIGLQRLQQRTSLFLQLVQHKASATGRSGFYDYPGTHADNLFDSDYIHKHQGFCNCICSRWQCPDDPICENAVGSLCLTTGCSTKKLLPRRRLTLRQRLEAQGVLTNIQEPLVFLGGVASGDTVMKSGTNRDQVAEAQNIIAFEMEGSGVWEELPSLIIKGVCDYADSHKDKRWQNFAAATAAAAMRAVLQRYSQTDGILGSELRTDLSATIAPPRSSMCIGEHWQRTLVRHALSYLPKELRGILAEMTASKPLITNWTRGIIEWVKARPDTPEWLCHTAPYKRFVSGTERLIRYECVDSVDIFGESVSSELEDIPLSLLGDLEKYDTWKREEQRERERERAITENERKRTGGESNRTEPPSSVLSDPEASQSGFFGGEVNESSRKNRKRLYLFYSASHNTEPTDELDLPPFQSMLWSFVTQVLVWQSRLMGVYLGWLGAVKPELDHLETVPTTDRLKTFLPYLLECLGIPVVITVCHIDNISDLHDPQSIRFLAELGSSNARLGIQVHVILSTVKEVALPSEIRMFQCLSRNTERDACLDDFQFEGQFVRRDEVSAADEGTKTWIWNHPTFVSWINEPSGILWIEGKAGSGKSVLAKTIRFQFAARWSTNWKNAPLPQLSDWFYSSRHGDLTRSHFSFMRSILAQILEQSQHAFSSYAPEYRDKMKENKEWTLDDYERILTTLAAQGLPAICIVDALDESEIGADQSANLREHVIQLLARLVDAPSSHLRILVLSRYTPDIDRSFSRWSKRGGKLSHISLEEENSADIACLVDHGLATLSIAMKDFDSDSESEIEDLGPSYLSRTTPVSREPSIDSFNRMRNYLNTNAQGVMLWVKLAIQALVERVRGGWYNERLLEVDLQALPRDLSHFYKLIVQDLESKYPGQWERAREALMWVVGATAVRPLALGEMYEALCIPAQHRIEPDSLDDPLIQGESSIRAKTWKGFYRQLRAR</sequence>
<feature type="compositionally biased region" description="Basic and acidic residues" evidence="2">
    <location>
        <begin position="494"/>
        <end position="512"/>
    </location>
</feature>
<dbReference type="InterPro" id="IPR000845">
    <property type="entry name" value="Nucleoside_phosphorylase_d"/>
</dbReference>
<keyword evidence="1" id="KW-0677">Repeat</keyword>
<evidence type="ECO:0000313" key="5">
    <source>
        <dbReference type="EMBL" id="TVY65369.1"/>
    </source>
</evidence>
<dbReference type="InterPro" id="IPR056884">
    <property type="entry name" value="NPHP3-like_N"/>
</dbReference>